<reference evidence="4 5" key="1">
    <citation type="journal article" date="2018" name="Vet. Microbiol.">
        <title>Characterisation of Staphylococcus felis isolated from cats using whole genome sequencing.</title>
        <authorList>
            <person name="Worthing K."/>
            <person name="Pang S."/>
            <person name="Trott D.J."/>
            <person name="Abraham S."/>
            <person name="Coombs G.W."/>
            <person name="Jordan D."/>
            <person name="McIntyre L."/>
            <person name="Davies M.R."/>
            <person name="Norris J."/>
        </authorList>
    </citation>
    <scope>NUCLEOTIDE SEQUENCE [LARGE SCALE GENOMIC DNA]</scope>
    <source>
        <strain evidence="3 4">F25</strain>
        <strain evidence="2 5">F9</strain>
    </source>
</reference>
<keyword evidence="1" id="KW-0812">Transmembrane</keyword>
<accession>A0A2K3ZJF9</accession>
<keyword evidence="1" id="KW-1133">Transmembrane helix</keyword>
<proteinExistence type="predicted"/>
<dbReference type="KEGG" id="sfq:C7J90_01255"/>
<dbReference type="OrthoDB" id="2410764at2"/>
<dbReference type="Proteomes" id="UP000256562">
    <property type="component" value="Unassembled WGS sequence"/>
</dbReference>
<protein>
    <submittedName>
        <fullName evidence="2">Uncharacterized protein</fullName>
    </submittedName>
</protein>
<evidence type="ECO:0000313" key="5">
    <source>
        <dbReference type="Proteomes" id="UP000256562"/>
    </source>
</evidence>
<gene>
    <name evidence="3" type="ORF">DOS76_07195</name>
    <name evidence="2" type="ORF">DOS83_11120</name>
</gene>
<evidence type="ECO:0000313" key="3">
    <source>
        <dbReference type="EMBL" id="REI21337.1"/>
    </source>
</evidence>
<dbReference type="EMBL" id="QKXQ01000524">
    <property type="protein sequence ID" value="REH91679.1"/>
    <property type="molecule type" value="Genomic_DNA"/>
</dbReference>
<evidence type="ECO:0000313" key="4">
    <source>
        <dbReference type="Proteomes" id="UP000256337"/>
    </source>
</evidence>
<sequence>MNTLFIFICMIMALQLCISFLLYQIDWPLMWCLLLILLPFGIGLFLIQIFYYERYYPNWKVPFKTKILLKYMYILTLFQFVGLYLMLFVF</sequence>
<evidence type="ECO:0000256" key="1">
    <source>
        <dbReference type="SAM" id="Phobius"/>
    </source>
</evidence>
<feature type="transmembrane region" description="Helical" evidence="1">
    <location>
        <begin position="71"/>
        <end position="89"/>
    </location>
</feature>
<feature type="transmembrane region" description="Helical" evidence="1">
    <location>
        <begin position="5"/>
        <end position="23"/>
    </location>
</feature>
<name>A0A2K3ZJF9_9STAP</name>
<dbReference type="AlphaFoldDB" id="A0A2K3ZJF9"/>
<keyword evidence="1" id="KW-0472">Membrane</keyword>
<dbReference type="EMBL" id="QKYD01000108">
    <property type="protein sequence ID" value="REI21337.1"/>
    <property type="molecule type" value="Genomic_DNA"/>
</dbReference>
<comment type="caution">
    <text evidence="2">The sequence shown here is derived from an EMBL/GenBank/DDBJ whole genome shotgun (WGS) entry which is preliminary data.</text>
</comment>
<organism evidence="2 5">
    <name type="scientific">Staphylococcus felis</name>
    <dbReference type="NCBI Taxonomy" id="46127"/>
    <lineage>
        <taxon>Bacteria</taxon>
        <taxon>Bacillati</taxon>
        <taxon>Bacillota</taxon>
        <taxon>Bacilli</taxon>
        <taxon>Bacillales</taxon>
        <taxon>Staphylococcaceae</taxon>
        <taxon>Staphylococcus</taxon>
    </lineage>
</organism>
<feature type="transmembrane region" description="Helical" evidence="1">
    <location>
        <begin position="30"/>
        <end position="51"/>
    </location>
</feature>
<evidence type="ECO:0000313" key="2">
    <source>
        <dbReference type="EMBL" id="REH91679.1"/>
    </source>
</evidence>
<dbReference type="Proteomes" id="UP000256337">
    <property type="component" value="Unassembled WGS sequence"/>
</dbReference>